<keyword evidence="5" id="KW-1185">Reference proteome</keyword>
<comment type="subcellular location">
    <subcellularLocation>
        <location evidence="1">Nucleus</location>
    </subcellularLocation>
</comment>
<organism evidence="4 5">
    <name type="scientific">Ceratodon purpureus</name>
    <name type="common">Fire moss</name>
    <name type="synonym">Dicranum purpureum</name>
    <dbReference type="NCBI Taxonomy" id="3225"/>
    <lineage>
        <taxon>Eukaryota</taxon>
        <taxon>Viridiplantae</taxon>
        <taxon>Streptophyta</taxon>
        <taxon>Embryophyta</taxon>
        <taxon>Bryophyta</taxon>
        <taxon>Bryophytina</taxon>
        <taxon>Bryopsida</taxon>
        <taxon>Dicranidae</taxon>
        <taxon>Pseudoditrichales</taxon>
        <taxon>Ditrichaceae</taxon>
        <taxon>Ceratodon</taxon>
    </lineage>
</organism>
<keyword evidence="1" id="KW-0804">Transcription</keyword>
<evidence type="ECO:0000313" key="4">
    <source>
        <dbReference type="EMBL" id="KAG0589896.1"/>
    </source>
</evidence>
<comment type="function">
    <text evidence="1">Probable transcription factor.</text>
</comment>
<feature type="domain" description="Floricaula/Leafy protein SAM" evidence="3">
    <location>
        <begin position="158"/>
        <end position="221"/>
    </location>
</feature>
<dbReference type="OrthoDB" id="1874404at2759"/>
<accession>A0A8T0J496</accession>
<evidence type="ECO:0000259" key="3">
    <source>
        <dbReference type="Pfam" id="PF01698"/>
    </source>
</evidence>
<evidence type="ECO:0000256" key="2">
    <source>
        <dbReference type="SAM" id="MobiDB-lite"/>
    </source>
</evidence>
<keyword evidence="1" id="KW-0805">Transcription regulation</keyword>
<dbReference type="EMBL" id="CM026421">
    <property type="protein sequence ID" value="KAG0589896.1"/>
    <property type="molecule type" value="Genomic_DNA"/>
</dbReference>
<comment type="caution">
    <text evidence="4">The sequence shown here is derived from an EMBL/GenBank/DDBJ whole genome shotgun (WGS) entry which is preliminary data.</text>
</comment>
<dbReference type="PANTHER" id="PTHR36079:SF1">
    <property type="entry name" value="PROTEIN LEAFY"/>
    <property type="match status" value="1"/>
</dbReference>
<keyword evidence="1" id="KW-0010">Activator</keyword>
<dbReference type="GO" id="GO:0006355">
    <property type="term" value="P:regulation of DNA-templated transcription"/>
    <property type="evidence" value="ECO:0007669"/>
    <property type="project" value="UniProtKB-UniRule"/>
</dbReference>
<dbReference type="InterPro" id="IPR002910">
    <property type="entry name" value="FLO_LFY"/>
</dbReference>
<dbReference type="PANTHER" id="PTHR36079">
    <property type="entry name" value="PROTEIN LEAFY"/>
    <property type="match status" value="1"/>
</dbReference>
<dbReference type="Pfam" id="PF01698">
    <property type="entry name" value="SAM_LFY"/>
    <property type="match status" value="1"/>
</dbReference>
<reference evidence="4" key="1">
    <citation type="submission" date="2020-06" db="EMBL/GenBank/DDBJ databases">
        <title>WGS assembly of Ceratodon purpureus strain R40.</title>
        <authorList>
            <person name="Carey S.B."/>
            <person name="Jenkins J."/>
            <person name="Shu S."/>
            <person name="Lovell J.T."/>
            <person name="Sreedasyam A."/>
            <person name="Maumus F."/>
            <person name="Tiley G.P."/>
            <person name="Fernandez-Pozo N."/>
            <person name="Barry K."/>
            <person name="Chen C."/>
            <person name="Wang M."/>
            <person name="Lipzen A."/>
            <person name="Daum C."/>
            <person name="Saski C.A."/>
            <person name="Payton A.C."/>
            <person name="Mcbreen J.C."/>
            <person name="Conrad R.E."/>
            <person name="Kollar L.M."/>
            <person name="Olsson S."/>
            <person name="Huttunen S."/>
            <person name="Landis J.B."/>
            <person name="Wickett N.J."/>
            <person name="Johnson M.G."/>
            <person name="Rensing S.A."/>
            <person name="Grimwood J."/>
            <person name="Schmutz J."/>
            <person name="Mcdaniel S.F."/>
        </authorList>
    </citation>
    <scope>NUCLEOTIDE SEQUENCE</scope>
    <source>
        <strain evidence="4">R40</strain>
    </source>
</reference>
<evidence type="ECO:0000256" key="1">
    <source>
        <dbReference type="RuleBase" id="RU366064"/>
    </source>
</evidence>
<feature type="region of interest" description="Disordered" evidence="2">
    <location>
        <begin position="77"/>
        <end position="104"/>
    </location>
</feature>
<evidence type="ECO:0000313" key="5">
    <source>
        <dbReference type="Proteomes" id="UP000822688"/>
    </source>
</evidence>
<sequence>MVKVKGVEWSHVLVVKEPERHGMATLVRCVHCAKEFQGNAMRIRAHLLGNKRSAGVSGCPSCPEEAREELRLIDIAKSQVKRKRQDRTPRAPRATSSSDHSLDSAQQQMDLMAALQKGEKAAVEQAFRSMVFQAGGLPGVNYVNFSPVKSAAPNVAEAADLESFFDGFGIRPETIGKIKEMGFTGKTFMSNVDELLNLLDSIKQHCNLTLGEEWGIKGAAKKWQKDHSMVFNQPELEKWPETDHETANGCKEVLGLPSPIGEHTEMTQS</sequence>
<proteinExistence type="inferred from homology"/>
<protein>
    <recommendedName>
        <fullName evidence="1">Floricaula/leafy-like transcription factor</fullName>
    </recommendedName>
</protein>
<comment type="similarity">
    <text evidence="1">Belongs to the FLO/LFY family.</text>
</comment>
<keyword evidence="1" id="KW-0539">Nucleus</keyword>
<dbReference type="Proteomes" id="UP000822688">
    <property type="component" value="Chromosome 1"/>
</dbReference>
<dbReference type="AlphaFoldDB" id="A0A8T0J496"/>
<dbReference type="GO" id="GO:0005634">
    <property type="term" value="C:nucleus"/>
    <property type="evidence" value="ECO:0007669"/>
    <property type="project" value="UniProtKB-SubCell"/>
</dbReference>
<dbReference type="GO" id="GO:0003677">
    <property type="term" value="F:DNA binding"/>
    <property type="evidence" value="ECO:0007669"/>
    <property type="project" value="UniProtKB-UniRule"/>
</dbReference>
<gene>
    <name evidence="4" type="ORF">KC19_1G056400</name>
</gene>
<keyword evidence="1" id="KW-0238">DNA-binding</keyword>
<dbReference type="InterPro" id="IPR035079">
    <property type="entry name" value="LFY_SAM"/>
</dbReference>
<name>A0A8T0J496_CERPU</name>